<gene>
    <name evidence="2" type="ORF">FPE_LOCUS19069</name>
</gene>
<dbReference type="Pfam" id="PF08276">
    <property type="entry name" value="PAN_2"/>
    <property type="match status" value="1"/>
</dbReference>
<evidence type="ECO:0000313" key="2">
    <source>
        <dbReference type="EMBL" id="CAI9771639.1"/>
    </source>
</evidence>
<feature type="domain" description="Apple" evidence="1">
    <location>
        <begin position="12"/>
        <end position="60"/>
    </location>
</feature>
<evidence type="ECO:0000259" key="1">
    <source>
        <dbReference type="Pfam" id="PF08276"/>
    </source>
</evidence>
<organism evidence="2 3">
    <name type="scientific">Fraxinus pennsylvanica</name>
    <dbReference type="NCBI Taxonomy" id="56036"/>
    <lineage>
        <taxon>Eukaryota</taxon>
        <taxon>Viridiplantae</taxon>
        <taxon>Streptophyta</taxon>
        <taxon>Embryophyta</taxon>
        <taxon>Tracheophyta</taxon>
        <taxon>Spermatophyta</taxon>
        <taxon>Magnoliopsida</taxon>
        <taxon>eudicotyledons</taxon>
        <taxon>Gunneridae</taxon>
        <taxon>Pentapetalae</taxon>
        <taxon>asterids</taxon>
        <taxon>lamiids</taxon>
        <taxon>Lamiales</taxon>
        <taxon>Oleaceae</taxon>
        <taxon>Oleeae</taxon>
        <taxon>Fraxinus</taxon>
    </lineage>
</organism>
<protein>
    <recommendedName>
        <fullName evidence="1">Apple domain-containing protein</fullName>
    </recommendedName>
</protein>
<name>A0AAD2DZN1_9LAMI</name>
<dbReference type="AlphaFoldDB" id="A0AAD2DZN1"/>
<keyword evidence="3" id="KW-1185">Reference proteome</keyword>
<evidence type="ECO:0000313" key="3">
    <source>
        <dbReference type="Proteomes" id="UP000834106"/>
    </source>
</evidence>
<dbReference type="EMBL" id="OU503046">
    <property type="protein sequence ID" value="CAI9771639.1"/>
    <property type="molecule type" value="Genomic_DNA"/>
</dbReference>
<dbReference type="PANTHER" id="PTHR32444:SF118">
    <property type="entry name" value="OS09G0551150 PROTEIN"/>
    <property type="match status" value="1"/>
</dbReference>
<reference evidence="2" key="1">
    <citation type="submission" date="2023-05" db="EMBL/GenBank/DDBJ databases">
        <authorList>
            <person name="Huff M."/>
        </authorList>
    </citation>
    <scope>NUCLEOTIDE SEQUENCE</scope>
</reference>
<dbReference type="PANTHER" id="PTHR32444">
    <property type="entry name" value="BULB-TYPE LECTIN DOMAIN-CONTAINING PROTEIN"/>
    <property type="match status" value="1"/>
</dbReference>
<sequence length="132" mass="15130">MTPLSCLQDPIKFLKLGGVQLLDLLQFSLKKSTHLKQCWAECLKNWSCIAYANSDIRKGSSGYVMGSIRKEELFLASTILKIPHRQVKNLDIQICRMVLVRYTKAVAGFFRKTSRILGACEYEHIPQVHWTD</sequence>
<proteinExistence type="predicted"/>
<dbReference type="InterPro" id="IPR003609">
    <property type="entry name" value="Pan_app"/>
</dbReference>
<accession>A0AAD2DZN1</accession>
<dbReference type="Proteomes" id="UP000834106">
    <property type="component" value="Chromosome 11"/>
</dbReference>